<dbReference type="Proteomes" id="UP000664534">
    <property type="component" value="Unassembled WGS sequence"/>
</dbReference>
<reference evidence="1" key="1">
    <citation type="submission" date="2021-03" db="EMBL/GenBank/DDBJ databases">
        <authorList>
            <person name="Tagirdzhanova G."/>
        </authorList>
    </citation>
    <scope>NUCLEOTIDE SEQUENCE</scope>
</reference>
<sequence>MSRCRYRAPDGRNPAWFAFYDIKDVSVLLDPSYVAFRENRSENEVRVLEKIPTRERQAGELISTRGSFSEDASVLVWVEMSLKDMADKEE</sequence>
<organism evidence="1 2">
    <name type="scientific">Imshaugia aleurites</name>
    <dbReference type="NCBI Taxonomy" id="172621"/>
    <lineage>
        <taxon>Eukaryota</taxon>
        <taxon>Fungi</taxon>
        <taxon>Dikarya</taxon>
        <taxon>Ascomycota</taxon>
        <taxon>Pezizomycotina</taxon>
        <taxon>Lecanoromycetes</taxon>
        <taxon>OSLEUM clade</taxon>
        <taxon>Lecanoromycetidae</taxon>
        <taxon>Lecanorales</taxon>
        <taxon>Lecanorineae</taxon>
        <taxon>Parmeliaceae</taxon>
        <taxon>Imshaugia</taxon>
    </lineage>
</organism>
<keyword evidence="2" id="KW-1185">Reference proteome</keyword>
<proteinExistence type="predicted"/>
<dbReference type="AlphaFoldDB" id="A0A8H3FL28"/>
<evidence type="ECO:0000313" key="2">
    <source>
        <dbReference type="Proteomes" id="UP000664534"/>
    </source>
</evidence>
<accession>A0A8H3FL28</accession>
<comment type="caution">
    <text evidence="1">The sequence shown here is derived from an EMBL/GenBank/DDBJ whole genome shotgun (WGS) entry which is preliminary data.</text>
</comment>
<name>A0A8H3FL28_9LECA</name>
<gene>
    <name evidence="1" type="ORF">IMSHALPRED_006035</name>
</gene>
<protein>
    <submittedName>
        <fullName evidence="1">Uncharacterized protein</fullName>
    </submittedName>
</protein>
<dbReference type="OrthoDB" id="2851338at2759"/>
<dbReference type="EMBL" id="CAJPDT010000034">
    <property type="protein sequence ID" value="CAF9923848.1"/>
    <property type="molecule type" value="Genomic_DNA"/>
</dbReference>
<evidence type="ECO:0000313" key="1">
    <source>
        <dbReference type="EMBL" id="CAF9923848.1"/>
    </source>
</evidence>